<evidence type="ECO:0000313" key="2">
    <source>
        <dbReference type="Proteomes" id="UP001447151"/>
    </source>
</evidence>
<sequence>MNTGTIDQALLKDIVETSNTVWERVFNSAQLILGAINKDGYDYQLVNNSIDPSVDQVLVMLKKMVSTFDSLTNILPFINADKTQIYETERVLLNSRQTVLVMEQIMLAMQANDFEACNYYKSMLDKQAII</sequence>
<dbReference type="EMBL" id="JBECZB010000004">
    <property type="protein sequence ID" value="MEQ3510602.1"/>
    <property type="molecule type" value="Genomic_DNA"/>
</dbReference>
<comment type="caution">
    <text evidence="1">The sequence shown here is derived from an EMBL/GenBank/DDBJ whole genome shotgun (WGS) entry which is preliminary data.</text>
</comment>
<name>A0ABV1JJD5_NEIPO</name>
<keyword evidence="2" id="KW-1185">Reference proteome</keyword>
<evidence type="ECO:0000313" key="1">
    <source>
        <dbReference type="EMBL" id="MEQ3510602.1"/>
    </source>
</evidence>
<organism evidence="1 2">
    <name type="scientific">Neisseria polysaccharea</name>
    <dbReference type="NCBI Taxonomy" id="489"/>
    <lineage>
        <taxon>Bacteria</taxon>
        <taxon>Pseudomonadati</taxon>
        <taxon>Pseudomonadota</taxon>
        <taxon>Betaproteobacteria</taxon>
        <taxon>Neisseriales</taxon>
        <taxon>Neisseriaceae</taxon>
        <taxon>Neisseria</taxon>
    </lineage>
</organism>
<dbReference type="Proteomes" id="UP001447151">
    <property type="component" value="Unassembled WGS sequence"/>
</dbReference>
<reference evidence="1 2" key="1">
    <citation type="submission" date="2024-05" db="EMBL/GenBank/DDBJ databases">
        <authorList>
            <person name="Matzinger S.R."/>
            <person name="Bankers L."/>
            <person name="Rossheim A."/>
            <person name="Hetherington-Rauth M.C."/>
            <person name="Smith A."/>
            <person name="Baird S."/>
            <person name="Polanco D."/>
        </authorList>
    </citation>
    <scope>NUCLEOTIDE SEQUENCE [LARGE SCALE GENOMIC DNA]</scope>
    <source>
        <strain evidence="1 2">2024CJ-00066</strain>
    </source>
</reference>
<gene>
    <name evidence="1" type="ORF">ABM124_04595</name>
</gene>
<proteinExistence type="predicted"/>
<dbReference type="RefSeq" id="WP_349272712.1">
    <property type="nucleotide sequence ID" value="NZ_JBECZB010000004.1"/>
</dbReference>
<protein>
    <submittedName>
        <fullName evidence="1">Uncharacterized protein</fullName>
    </submittedName>
</protein>
<accession>A0ABV1JJD5</accession>